<gene>
    <name evidence="3" type="ORF">DOFOFD_09780</name>
</gene>
<keyword evidence="2" id="KW-0732">Signal</keyword>
<evidence type="ECO:0000256" key="1">
    <source>
        <dbReference type="ARBA" id="ARBA00008769"/>
    </source>
</evidence>
<dbReference type="InterPro" id="IPR038673">
    <property type="entry name" value="OprB_sf"/>
</dbReference>
<dbReference type="InterPro" id="IPR007049">
    <property type="entry name" value="Carb-sel_porin_OprB"/>
</dbReference>
<dbReference type="Proteomes" id="UP001312908">
    <property type="component" value="Unassembled WGS sequence"/>
</dbReference>
<organism evidence="3 4">
    <name type="scientific">Sorlinia euscelidii</name>
    <dbReference type="NCBI Taxonomy" id="3081148"/>
    <lineage>
        <taxon>Bacteria</taxon>
        <taxon>Pseudomonadati</taxon>
        <taxon>Pseudomonadota</taxon>
        <taxon>Alphaproteobacteria</taxon>
        <taxon>Acetobacterales</taxon>
        <taxon>Acetobacteraceae</taxon>
        <taxon>Sorlinia</taxon>
    </lineage>
</organism>
<keyword evidence="4" id="KW-1185">Reference proteome</keyword>
<reference evidence="3 4" key="1">
    <citation type="submission" date="2023-10" db="EMBL/GenBank/DDBJ databases">
        <title>Sorlinia euscelidii gen. nov., sp. nov., an acetic acid bacteria isolated from the gut of Euscelidius variegatus emitter.</title>
        <authorList>
            <person name="Michoud G."/>
            <person name="Marasco R."/>
            <person name="Seferji K."/>
            <person name="Gonella E."/>
            <person name="Garuglieri E."/>
            <person name="Alma A."/>
            <person name="Mapelli F."/>
            <person name="Borin S."/>
            <person name="Daffonchio D."/>
            <person name="Crotti E."/>
        </authorList>
    </citation>
    <scope>NUCLEOTIDE SEQUENCE [LARGE SCALE GENOMIC DNA]</scope>
    <source>
        <strain evidence="3 4">EV16P</strain>
    </source>
</reference>
<protein>
    <submittedName>
        <fullName evidence="3">Carbohydrate porin</fullName>
    </submittedName>
</protein>
<feature type="signal peptide" evidence="2">
    <location>
        <begin position="1"/>
        <end position="26"/>
    </location>
</feature>
<evidence type="ECO:0000256" key="2">
    <source>
        <dbReference type="RuleBase" id="RU363072"/>
    </source>
</evidence>
<comment type="caution">
    <text evidence="3">The sequence shown here is derived from an EMBL/GenBank/DDBJ whole genome shotgun (WGS) entry which is preliminary data.</text>
</comment>
<evidence type="ECO:0000313" key="4">
    <source>
        <dbReference type="Proteomes" id="UP001312908"/>
    </source>
</evidence>
<dbReference type="PANTHER" id="PTHR37944:SF1">
    <property type="entry name" value="PORIN B"/>
    <property type="match status" value="1"/>
</dbReference>
<dbReference type="InterPro" id="IPR052932">
    <property type="entry name" value="OprB_Porin"/>
</dbReference>
<dbReference type="RefSeq" id="WP_394820137.1">
    <property type="nucleotide sequence ID" value="NZ_JAWJZY010000004.1"/>
</dbReference>
<dbReference type="EMBL" id="JAWJZY010000004">
    <property type="protein sequence ID" value="MEE8659297.1"/>
    <property type="molecule type" value="Genomic_DNA"/>
</dbReference>
<accession>A0ABU7U368</accession>
<proteinExistence type="inferred from homology"/>
<name>A0ABU7U368_9PROT</name>
<dbReference type="Pfam" id="PF04966">
    <property type="entry name" value="OprB"/>
    <property type="match status" value="1"/>
</dbReference>
<dbReference type="PANTHER" id="PTHR37944">
    <property type="entry name" value="PORIN B"/>
    <property type="match status" value="1"/>
</dbReference>
<comment type="similarity">
    <text evidence="1 2">Belongs to the OprB family.</text>
</comment>
<feature type="chain" id="PRO_5044975304" evidence="2">
    <location>
        <begin position="27"/>
        <end position="465"/>
    </location>
</feature>
<dbReference type="Gene3D" id="2.40.160.180">
    <property type="entry name" value="Carbohydrate-selective porin OprB"/>
    <property type="match status" value="1"/>
</dbReference>
<evidence type="ECO:0000313" key="3">
    <source>
        <dbReference type="EMBL" id="MEE8659297.1"/>
    </source>
</evidence>
<sequence>MIKFPCVLIFLLGLLLTSTTPQRAVAQINDIEARQRSVLAQPPVRHRPPLTTDDHEHLLRSWWGGRVWLMQHGIDIVPVYMLEAAGNVSGGLSHGSAYTGRFWVDLEIDWNKLAGLKGLKSHTVFVSNSGRNLSKDRLNNDPYAVLHLYGRLGTFVKLQFAYVTQDLMKGHLQIGAGRTNQALFFDSSPLYCMFLSKAICRVPRALTGSNPNGFHSTGRSNWGIYIRYRPITPFYMQVGAFESTPLHGGASGFNWSFRQTNGVNLPFEIGWQPGGSVGERSSHFALGGYYDNAPVNDVYWDDLGTARVLTGLPGRQSHSHTAMWAQFDHMIKRNTPSNVGGLIIFGNFTRTDPHISAFKQQATIGFEDVGEIRGRPKDGFGVQITYAWVSDEMRAGQKLLYAQFGRYPAGLYSIQSHEMIFEAQYSYHAHHAVDLQPDCQYIVRPNSQAGIRNAIVIGGRARVNF</sequence>